<reference evidence="3" key="1">
    <citation type="submission" date="2016-10" db="EMBL/GenBank/DDBJ databases">
        <authorList>
            <person name="Varghese N."/>
            <person name="Submissions S."/>
        </authorList>
    </citation>
    <scope>NUCLEOTIDE SEQUENCE [LARGE SCALE GENOMIC DNA]</scope>
    <source>
        <strain evidence="3">DSM 24499</strain>
    </source>
</reference>
<dbReference type="OrthoDB" id="9794147at2"/>
<dbReference type="Gene3D" id="2.40.128.110">
    <property type="entry name" value="Lipid/polyisoprenoid-binding, YceI-like"/>
    <property type="match status" value="1"/>
</dbReference>
<dbReference type="RefSeq" id="WP_092539488.1">
    <property type="nucleotide sequence ID" value="NZ_FOKV01000001.1"/>
</dbReference>
<evidence type="ECO:0000259" key="1">
    <source>
        <dbReference type="SMART" id="SM00867"/>
    </source>
</evidence>
<dbReference type="EMBL" id="FOKV01000001">
    <property type="protein sequence ID" value="SFB70158.1"/>
    <property type="molecule type" value="Genomic_DNA"/>
</dbReference>
<dbReference type="SUPFAM" id="SSF101874">
    <property type="entry name" value="YceI-like"/>
    <property type="match status" value="1"/>
</dbReference>
<dbReference type="Proteomes" id="UP000199438">
    <property type="component" value="Unassembled WGS sequence"/>
</dbReference>
<protein>
    <submittedName>
        <fullName evidence="2">Polyisoprenoid-binding protein YceI</fullName>
    </submittedName>
</protein>
<accession>A0A1I1DAQ4</accession>
<name>A0A1I1DAQ4_9FLAO</name>
<dbReference type="PANTHER" id="PTHR34406:SF1">
    <property type="entry name" value="PROTEIN YCEI"/>
    <property type="match status" value="1"/>
</dbReference>
<dbReference type="InterPro" id="IPR007372">
    <property type="entry name" value="Lipid/polyisoprenoid-bd_YceI"/>
</dbReference>
<proteinExistence type="predicted"/>
<dbReference type="Pfam" id="PF04264">
    <property type="entry name" value="YceI"/>
    <property type="match status" value="1"/>
</dbReference>
<organism evidence="2 3">
    <name type="scientific">Zunongwangia mangrovi</name>
    <dbReference type="NCBI Taxonomy" id="1334022"/>
    <lineage>
        <taxon>Bacteria</taxon>
        <taxon>Pseudomonadati</taxon>
        <taxon>Bacteroidota</taxon>
        <taxon>Flavobacteriia</taxon>
        <taxon>Flavobacteriales</taxon>
        <taxon>Flavobacteriaceae</taxon>
        <taxon>Zunongwangia</taxon>
    </lineage>
</organism>
<evidence type="ECO:0000313" key="2">
    <source>
        <dbReference type="EMBL" id="SFB70158.1"/>
    </source>
</evidence>
<dbReference type="SMART" id="SM00867">
    <property type="entry name" value="YceI"/>
    <property type="match status" value="1"/>
</dbReference>
<dbReference type="PANTHER" id="PTHR34406">
    <property type="entry name" value="PROTEIN YCEI"/>
    <property type="match status" value="1"/>
</dbReference>
<evidence type="ECO:0000313" key="3">
    <source>
        <dbReference type="Proteomes" id="UP000199438"/>
    </source>
</evidence>
<gene>
    <name evidence="2" type="ORF">SAMN04487907_101149</name>
</gene>
<dbReference type="InterPro" id="IPR036761">
    <property type="entry name" value="TTHA0802/YceI-like_sf"/>
</dbReference>
<sequence length="179" mass="19370">MKTKSLNYYSVFALLIFLFVGASVNSQNLKPIKTEILVEGTSNIHDWEMTSEKAVANVETNSGNVSKISVEIPVKSLESGKGGMDKNAYKALNEDDYPTVKFTSSEVSASKITGKLTINGKTKTVSIPVSTKKVSQGVEISGKHTINMTNFGVEPPTALMGTIKTGEEVTVNFKFQVNQ</sequence>
<dbReference type="STRING" id="1334022.SAMN04487907_101149"/>
<feature type="domain" description="Lipid/polyisoprenoid-binding YceI-like" evidence="1">
    <location>
        <begin position="26"/>
        <end position="178"/>
    </location>
</feature>
<keyword evidence="3" id="KW-1185">Reference proteome</keyword>
<dbReference type="AlphaFoldDB" id="A0A1I1DAQ4"/>